<proteinExistence type="predicted"/>
<dbReference type="EMBL" id="CP000411">
    <property type="protein sequence ID" value="ABJ57197.1"/>
    <property type="molecule type" value="Genomic_DNA"/>
</dbReference>
<name>Q04EC5_OENOB</name>
<gene>
    <name evidence="2" type="ordered locus">OEOE_1327</name>
</gene>
<dbReference type="HOGENOM" id="CLU_2331007_0_0_9"/>
<dbReference type="AlphaFoldDB" id="Q04EC5"/>
<evidence type="ECO:0000313" key="2">
    <source>
        <dbReference type="EMBL" id="ABJ57197.1"/>
    </source>
</evidence>
<keyword evidence="3" id="KW-1185">Reference proteome</keyword>
<keyword evidence="1" id="KW-0812">Transmembrane</keyword>
<reference evidence="2 3" key="1">
    <citation type="journal article" date="2006" name="Proc. Natl. Acad. Sci. U.S.A.">
        <title>Comparative genomics of the lactic acid bacteria.</title>
        <authorList>
            <person name="Makarova K."/>
            <person name="Slesarev A."/>
            <person name="Wolf Y."/>
            <person name="Sorokin A."/>
            <person name="Mirkin B."/>
            <person name="Koonin E."/>
            <person name="Pavlov A."/>
            <person name="Pavlova N."/>
            <person name="Karamychev V."/>
            <person name="Polouchine N."/>
            <person name="Shakhova V."/>
            <person name="Grigoriev I."/>
            <person name="Lou Y."/>
            <person name="Rohksar D."/>
            <person name="Lucas S."/>
            <person name="Huang K."/>
            <person name="Goodstein D.M."/>
            <person name="Hawkins T."/>
            <person name="Plengvidhya V."/>
            <person name="Welker D."/>
            <person name="Hughes J."/>
            <person name="Goh Y."/>
            <person name="Benson A."/>
            <person name="Baldwin K."/>
            <person name="Lee J.H."/>
            <person name="Diaz-Muniz I."/>
            <person name="Dosti B."/>
            <person name="Smeianov V."/>
            <person name="Wechter W."/>
            <person name="Barabote R."/>
            <person name="Lorca G."/>
            <person name="Altermann E."/>
            <person name="Barrangou R."/>
            <person name="Ganesan B."/>
            <person name="Xie Y."/>
            <person name="Rawsthorne H."/>
            <person name="Tamir D."/>
            <person name="Parker C."/>
            <person name="Breidt F."/>
            <person name="Broadbent J."/>
            <person name="Hutkins R."/>
            <person name="O'Sullivan D."/>
            <person name="Steele J."/>
            <person name="Unlu G."/>
            <person name="Saier M."/>
            <person name="Klaenhammer T."/>
            <person name="Richardson P."/>
            <person name="Kozyavkin S."/>
            <person name="Weimer B."/>
            <person name="Mills D."/>
        </authorList>
    </citation>
    <scope>NUCLEOTIDE SEQUENCE [LARGE SCALE GENOMIC DNA]</scope>
    <source>
        <strain evidence="3">ATCC BAA-331 / PSU-1</strain>
    </source>
</reference>
<evidence type="ECO:0000313" key="3">
    <source>
        <dbReference type="Proteomes" id="UP000000774"/>
    </source>
</evidence>
<feature type="transmembrane region" description="Helical" evidence="1">
    <location>
        <begin position="30"/>
        <end position="50"/>
    </location>
</feature>
<evidence type="ECO:0000256" key="1">
    <source>
        <dbReference type="SAM" id="Phobius"/>
    </source>
</evidence>
<accession>Q04EC5</accession>
<protein>
    <submittedName>
        <fullName evidence="2">Uncharacterized protein</fullName>
    </submittedName>
</protein>
<keyword evidence="1" id="KW-0472">Membrane</keyword>
<dbReference type="KEGG" id="ooe:OEOE_1327"/>
<organism evidence="2 3">
    <name type="scientific">Oenococcus oeni (strain ATCC BAA-331 / PSU-1)</name>
    <dbReference type="NCBI Taxonomy" id="203123"/>
    <lineage>
        <taxon>Bacteria</taxon>
        <taxon>Bacillati</taxon>
        <taxon>Bacillota</taxon>
        <taxon>Bacilli</taxon>
        <taxon>Lactobacillales</taxon>
        <taxon>Lactobacillaceae</taxon>
        <taxon>Oenococcus</taxon>
    </lineage>
</organism>
<keyword evidence="1" id="KW-1133">Transmembrane helix</keyword>
<dbReference type="Proteomes" id="UP000000774">
    <property type="component" value="Chromosome"/>
</dbReference>
<sequence>MLINLNLKRFENLSQIILKAPWRNFSTRSFFIRVILIVFSLLIYLNKYFCKIFYLDVSIRLIMSAILKPETNKGWLKTFKEIKVLFIAFEKDSKYLNL</sequence>